<accession>A0A0R1LVP4</accession>
<feature type="transmembrane region" description="Helical" evidence="7">
    <location>
        <begin position="51"/>
        <end position="73"/>
    </location>
</feature>
<evidence type="ECO:0000313" key="9">
    <source>
        <dbReference type="EMBL" id="KRK99845.1"/>
    </source>
</evidence>
<dbReference type="EMBL" id="AZEE01000002">
    <property type="protein sequence ID" value="KRK99845.1"/>
    <property type="molecule type" value="Genomic_DNA"/>
</dbReference>
<dbReference type="GO" id="GO:0005886">
    <property type="term" value="C:plasma membrane"/>
    <property type="evidence" value="ECO:0007669"/>
    <property type="project" value="UniProtKB-SubCell"/>
</dbReference>
<evidence type="ECO:0000313" key="10">
    <source>
        <dbReference type="Proteomes" id="UP000051160"/>
    </source>
</evidence>
<dbReference type="InterPro" id="IPR032816">
    <property type="entry name" value="VTT_dom"/>
</dbReference>
<evidence type="ECO:0000256" key="3">
    <source>
        <dbReference type="ARBA" id="ARBA00022475"/>
    </source>
</evidence>
<organism evidence="9 10">
    <name type="scientific">Secundilactobacillus odoratitofui DSM 19909 = JCM 15043</name>
    <dbReference type="NCBI Taxonomy" id="1423776"/>
    <lineage>
        <taxon>Bacteria</taxon>
        <taxon>Bacillati</taxon>
        <taxon>Bacillota</taxon>
        <taxon>Bacilli</taxon>
        <taxon>Lactobacillales</taxon>
        <taxon>Lactobacillaceae</taxon>
        <taxon>Secundilactobacillus</taxon>
    </lineage>
</organism>
<proteinExistence type="inferred from homology"/>
<dbReference type="AlphaFoldDB" id="A0A0R1LVP4"/>
<keyword evidence="4 7" id="KW-0812">Transmembrane</keyword>
<comment type="similarity">
    <text evidence="2">Belongs to the DedA family.</text>
</comment>
<dbReference type="InterPro" id="IPR051311">
    <property type="entry name" value="DedA_domain"/>
</dbReference>
<evidence type="ECO:0000256" key="2">
    <source>
        <dbReference type="ARBA" id="ARBA00010792"/>
    </source>
</evidence>
<reference evidence="9 10" key="1">
    <citation type="journal article" date="2015" name="Genome Announc.">
        <title>Expanding the biotechnology potential of lactobacilli through comparative genomics of 213 strains and associated genera.</title>
        <authorList>
            <person name="Sun Z."/>
            <person name="Harris H.M."/>
            <person name="McCann A."/>
            <person name="Guo C."/>
            <person name="Argimon S."/>
            <person name="Zhang W."/>
            <person name="Yang X."/>
            <person name="Jeffery I.B."/>
            <person name="Cooney J.C."/>
            <person name="Kagawa T.F."/>
            <person name="Liu W."/>
            <person name="Song Y."/>
            <person name="Salvetti E."/>
            <person name="Wrobel A."/>
            <person name="Rasinkangas P."/>
            <person name="Parkhill J."/>
            <person name="Rea M.C."/>
            <person name="O'Sullivan O."/>
            <person name="Ritari J."/>
            <person name="Douillard F.P."/>
            <person name="Paul Ross R."/>
            <person name="Yang R."/>
            <person name="Briner A.E."/>
            <person name="Felis G.E."/>
            <person name="de Vos W.M."/>
            <person name="Barrangou R."/>
            <person name="Klaenhammer T.R."/>
            <person name="Caufield P.W."/>
            <person name="Cui Y."/>
            <person name="Zhang H."/>
            <person name="O'Toole P.W."/>
        </authorList>
    </citation>
    <scope>NUCLEOTIDE SEQUENCE [LARGE SCALE GENOMIC DNA]</scope>
    <source>
        <strain evidence="9 10">DSM 19909</strain>
    </source>
</reference>
<comment type="caution">
    <text evidence="9">The sequence shown here is derived from an EMBL/GenBank/DDBJ whole genome shotgun (WGS) entry which is preliminary data.</text>
</comment>
<evidence type="ECO:0000256" key="1">
    <source>
        <dbReference type="ARBA" id="ARBA00004651"/>
    </source>
</evidence>
<feature type="domain" description="VTT" evidence="8">
    <location>
        <begin position="31"/>
        <end position="161"/>
    </location>
</feature>
<protein>
    <submittedName>
        <fullName evidence="9">Alkaline phosphatase</fullName>
    </submittedName>
</protein>
<feature type="transmembrane region" description="Helical" evidence="7">
    <location>
        <begin position="12"/>
        <end position="31"/>
    </location>
</feature>
<dbReference type="RefSeq" id="WP_054702665.1">
    <property type="nucleotide sequence ID" value="NZ_AZEE01000002.1"/>
</dbReference>
<dbReference type="OrthoDB" id="9813426at2"/>
<name>A0A0R1LVP4_9LACO</name>
<sequence>MSTETIVTLINHYGYLAIVFLIALENIFPPIPSEVILTFTGFLTLTTGLSVWGAIVASTVGSVLGAVLLYGFGRLMTVERLSRFLETRTGRLLRLKPKDVQKASNFFHRHGGKAILYGRFVPVVRSLISIPAGMTRFPIWLFIGLSTLGTMIWNTVLINAGCLAGNHWTDVLAWFEQASTVLLIIVVLVALIAGIVYRYRRKQRRLGE</sequence>
<keyword evidence="6 7" id="KW-0472">Membrane</keyword>
<dbReference type="Proteomes" id="UP000051160">
    <property type="component" value="Unassembled WGS sequence"/>
</dbReference>
<comment type="subcellular location">
    <subcellularLocation>
        <location evidence="1">Cell membrane</location>
        <topology evidence="1">Multi-pass membrane protein</topology>
    </subcellularLocation>
</comment>
<dbReference type="PANTHER" id="PTHR42709">
    <property type="entry name" value="ALKALINE PHOSPHATASE LIKE PROTEIN"/>
    <property type="match status" value="1"/>
</dbReference>
<evidence type="ECO:0000256" key="6">
    <source>
        <dbReference type="ARBA" id="ARBA00023136"/>
    </source>
</evidence>
<feature type="transmembrane region" description="Helical" evidence="7">
    <location>
        <begin position="178"/>
        <end position="197"/>
    </location>
</feature>
<dbReference type="PANTHER" id="PTHR42709:SF6">
    <property type="entry name" value="UNDECAPRENYL PHOSPHATE TRANSPORTER A"/>
    <property type="match status" value="1"/>
</dbReference>
<evidence type="ECO:0000256" key="5">
    <source>
        <dbReference type="ARBA" id="ARBA00022989"/>
    </source>
</evidence>
<dbReference type="Pfam" id="PF09335">
    <property type="entry name" value="VTT_dom"/>
    <property type="match status" value="1"/>
</dbReference>
<keyword evidence="3" id="KW-1003">Cell membrane</keyword>
<feature type="transmembrane region" description="Helical" evidence="7">
    <location>
        <begin position="137"/>
        <end position="158"/>
    </location>
</feature>
<keyword evidence="10" id="KW-1185">Reference proteome</keyword>
<evidence type="ECO:0000259" key="8">
    <source>
        <dbReference type="Pfam" id="PF09335"/>
    </source>
</evidence>
<gene>
    <name evidence="9" type="ORF">FD04_GL002206</name>
</gene>
<dbReference type="PATRIC" id="fig|1423776.4.peg.2234"/>
<keyword evidence="5 7" id="KW-1133">Transmembrane helix</keyword>
<evidence type="ECO:0000256" key="7">
    <source>
        <dbReference type="SAM" id="Phobius"/>
    </source>
</evidence>
<evidence type="ECO:0000256" key="4">
    <source>
        <dbReference type="ARBA" id="ARBA00022692"/>
    </source>
</evidence>